<accession>A0A3A9IN52</accession>
<dbReference type="Gene3D" id="3.40.640.10">
    <property type="entry name" value="Type I PLP-dependent aspartate aminotransferase-like (Major domain)"/>
    <property type="match status" value="1"/>
</dbReference>
<sequence length="370" mass="41543">MSNKVIPVTQPFLPDLNEFIPYLEKIWDNRWLTNNGPFHQQLEAELCDYLGVEHVSLFNNATIALITALQALRISGQVITTPYSFVATSHSIIWNGLEPVFVDIDPNTFNIDPAKIEAAITPRTTAIMPVHCYSNPCDVEAIQKIADNYGLKVIYDAAHAFGIKYKGESLLKWGDLSILSFHATKVFNTFEGGAIISPDAKTKQRIDSLKNFGIADELTVTAPGINGKMSEVNAAFGLVQLKHIDKAMLSRQAVDERYRAALANIKGISLYQHERNANSNFSYFPILVEADYPLSRDELYEKLKKNNILSRRYFYPLISNMPMYRGMPSAAATNLWQANQLSEKVLCLPIYDALSVSEQLSVIEIIKENF</sequence>
<comment type="caution">
    <text evidence="6">The sequence shown here is derived from an EMBL/GenBank/DDBJ whole genome shotgun (WGS) entry which is preliminary data.</text>
</comment>
<dbReference type="EMBL" id="RAWX01000002">
    <property type="protein sequence ID" value="RKJ89863.1"/>
    <property type="molecule type" value="Genomic_DNA"/>
</dbReference>
<dbReference type="GO" id="GO:0008483">
    <property type="term" value="F:transaminase activity"/>
    <property type="evidence" value="ECO:0007669"/>
    <property type="project" value="UniProtKB-KW"/>
</dbReference>
<organism evidence="6 7">
    <name type="scientific">Aeromonas veronii</name>
    <dbReference type="NCBI Taxonomy" id="654"/>
    <lineage>
        <taxon>Bacteria</taxon>
        <taxon>Pseudomonadati</taxon>
        <taxon>Pseudomonadota</taxon>
        <taxon>Gammaproteobacteria</taxon>
        <taxon>Aeromonadales</taxon>
        <taxon>Aeromonadaceae</taxon>
        <taxon>Aeromonas</taxon>
    </lineage>
</organism>
<dbReference type="InterPro" id="IPR015421">
    <property type="entry name" value="PyrdxlP-dep_Trfase_major"/>
</dbReference>
<evidence type="ECO:0000256" key="5">
    <source>
        <dbReference type="RuleBase" id="RU004508"/>
    </source>
</evidence>
<keyword evidence="6" id="KW-0808">Transferase</keyword>
<keyword evidence="6" id="KW-0032">Aminotransferase</keyword>
<gene>
    <name evidence="6" type="ORF">D6R50_11580</name>
</gene>
<dbReference type="PIRSF" id="PIRSF000390">
    <property type="entry name" value="PLP_StrS"/>
    <property type="match status" value="1"/>
</dbReference>
<evidence type="ECO:0000313" key="7">
    <source>
        <dbReference type="Proteomes" id="UP000281725"/>
    </source>
</evidence>
<dbReference type="PANTHER" id="PTHR30244:SF9">
    <property type="entry name" value="PROTEIN RV3402C"/>
    <property type="match status" value="1"/>
</dbReference>
<dbReference type="CDD" id="cd00616">
    <property type="entry name" value="AHBA_syn"/>
    <property type="match status" value="1"/>
</dbReference>
<dbReference type="AlphaFoldDB" id="A0A3A9IN52"/>
<reference evidence="6 7" key="1">
    <citation type="submission" date="2018-09" db="EMBL/GenBank/DDBJ databases">
        <title>Genome sequencing of Aeromonas veronii MS-17-88.</title>
        <authorList>
            <person name="Tekedar H.C."/>
            <person name="Arick M.A."/>
            <person name="Hsu C.-Y."/>
            <person name="Thrash A."/>
            <person name="Karsi A."/>
            <person name="Lawrence M.L."/>
            <person name="Abdelhamed H."/>
        </authorList>
    </citation>
    <scope>NUCLEOTIDE SEQUENCE [LARGE SCALE GENOMIC DNA]</scope>
    <source>
        <strain evidence="6 7">MS 17-88</strain>
    </source>
</reference>
<dbReference type="GO" id="GO:0030170">
    <property type="term" value="F:pyridoxal phosphate binding"/>
    <property type="evidence" value="ECO:0007669"/>
    <property type="project" value="TreeGrafter"/>
</dbReference>
<comment type="similarity">
    <text evidence="2 5">Belongs to the DegT/DnrJ/EryC1 family.</text>
</comment>
<feature type="active site" description="Proton acceptor" evidence="3">
    <location>
        <position position="185"/>
    </location>
</feature>
<dbReference type="PANTHER" id="PTHR30244">
    <property type="entry name" value="TRANSAMINASE"/>
    <property type="match status" value="1"/>
</dbReference>
<evidence type="ECO:0000256" key="1">
    <source>
        <dbReference type="ARBA" id="ARBA00022898"/>
    </source>
</evidence>
<name>A0A3A9IN52_AERVE</name>
<proteinExistence type="inferred from homology"/>
<keyword evidence="1 4" id="KW-0663">Pyridoxal phosphate</keyword>
<dbReference type="RefSeq" id="WP_120415148.1">
    <property type="nucleotide sequence ID" value="NZ_RAWX01000002.1"/>
</dbReference>
<evidence type="ECO:0000256" key="2">
    <source>
        <dbReference type="ARBA" id="ARBA00037999"/>
    </source>
</evidence>
<feature type="modified residue" description="N6-(pyridoxal phosphate)lysine" evidence="4">
    <location>
        <position position="185"/>
    </location>
</feature>
<evidence type="ECO:0000256" key="3">
    <source>
        <dbReference type="PIRSR" id="PIRSR000390-1"/>
    </source>
</evidence>
<dbReference type="GO" id="GO:0000271">
    <property type="term" value="P:polysaccharide biosynthetic process"/>
    <property type="evidence" value="ECO:0007669"/>
    <property type="project" value="TreeGrafter"/>
</dbReference>
<dbReference type="InterPro" id="IPR000653">
    <property type="entry name" value="DegT/StrS_aminotransferase"/>
</dbReference>
<evidence type="ECO:0000256" key="4">
    <source>
        <dbReference type="PIRSR" id="PIRSR000390-2"/>
    </source>
</evidence>
<protein>
    <submittedName>
        <fullName evidence="6">DegT/DnrJ/EryC1/StrS family aminotransferase</fullName>
    </submittedName>
</protein>
<dbReference type="InterPro" id="IPR015424">
    <property type="entry name" value="PyrdxlP-dep_Trfase"/>
</dbReference>
<dbReference type="Pfam" id="PF01041">
    <property type="entry name" value="DegT_DnrJ_EryC1"/>
    <property type="match status" value="1"/>
</dbReference>
<evidence type="ECO:0000313" key="6">
    <source>
        <dbReference type="EMBL" id="RKJ89863.1"/>
    </source>
</evidence>
<dbReference type="SUPFAM" id="SSF53383">
    <property type="entry name" value="PLP-dependent transferases"/>
    <property type="match status" value="1"/>
</dbReference>
<dbReference type="Proteomes" id="UP000281725">
    <property type="component" value="Unassembled WGS sequence"/>
</dbReference>